<evidence type="ECO:0000256" key="5">
    <source>
        <dbReference type="ARBA" id="ARBA00022801"/>
    </source>
</evidence>
<dbReference type="InterPro" id="IPR027417">
    <property type="entry name" value="P-loop_NTPase"/>
</dbReference>
<keyword evidence="13" id="KW-1185">Reference proteome</keyword>
<evidence type="ECO:0000256" key="3">
    <source>
        <dbReference type="ARBA" id="ARBA00022692"/>
    </source>
</evidence>
<evidence type="ECO:0000256" key="8">
    <source>
        <dbReference type="ARBA" id="ARBA00022989"/>
    </source>
</evidence>
<comment type="caution">
    <text evidence="12">The sequence shown here is derived from an EMBL/GenBank/DDBJ whole genome shotgun (WGS) entry which is preliminary data.</text>
</comment>
<dbReference type="EMBL" id="SZYD01000001">
    <property type="protein sequence ID" value="KAD7479450.1"/>
    <property type="molecule type" value="Genomic_DNA"/>
</dbReference>
<dbReference type="GO" id="GO:0009535">
    <property type="term" value="C:chloroplast thylakoid membrane"/>
    <property type="evidence" value="ECO:0007669"/>
    <property type="project" value="TreeGrafter"/>
</dbReference>
<dbReference type="InterPro" id="IPR003593">
    <property type="entry name" value="AAA+_ATPase"/>
</dbReference>
<keyword evidence="6" id="KW-0067">ATP-binding</keyword>
<dbReference type="InterPro" id="IPR003960">
    <property type="entry name" value="ATPase_AAA_CS"/>
</dbReference>
<dbReference type="GO" id="GO:0004176">
    <property type="term" value="F:ATP-dependent peptidase activity"/>
    <property type="evidence" value="ECO:0007669"/>
    <property type="project" value="TreeGrafter"/>
</dbReference>
<protein>
    <recommendedName>
        <fullName evidence="11">AAA+ ATPase domain-containing protein</fullName>
    </recommendedName>
</protein>
<keyword evidence="9 10" id="KW-0472">Membrane</keyword>
<evidence type="ECO:0000256" key="7">
    <source>
        <dbReference type="ARBA" id="ARBA00022946"/>
    </source>
</evidence>
<feature type="transmembrane region" description="Helical" evidence="10">
    <location>
        <begin position="127"/>
        <end position="147"/>
    </location>
</feature>
<keyword evidence="2" id="KW-0645">Protease</keyword>
<dbReference type="GO" id="GO:0005524">
    <property type="term" value="F:ATP binding"/>
    <property type="evidence" value="ECO:0007669"/>
    <property type="project" value="UniProtKB-KW"/>
</dbReference>
<evidence type="ECO:0000256" key="1">
    <source>
        <dbReference type="ARBA" id="ARBA00004141"/>
    </source>
</evidence>
<evidence type="ECO:0000256" key="9">
    <source>
        <dbReference type="ARBA" id="ARBA00023136"/>
    </source>
</evidence>
<dbReference type="OrthoDB" id="1646938at2759"/>
<evidence type="ECO:0000256" key="2">
    <source>
        <dbReference type="ARBA" id="ARBA00022670"/>
    </source>
</evidence>
<dbReference type="AlphaFoldDB" id="A0A5N6Q6W7"/>
<accession>A0A5N6Q6W7</accession>
<name>A0A5N6Q6W7_9ASTR</name>
<sequence length="812" mass="89332">MSCLSSKLSPVSPVFIAPKSTKRPGSRLKKHSFYAQPPLSYTLPLPQRRLLPMKAAQTNSSLIKGFGGKMNRRDLPGMSLLPFLDDKAQADEKFQCQWAKEGNVAETENGMQLFSLCFQELNHMTKIYAVIVGASFCIVVAFFSLALSKQARLGHTVVPYSDLVGSIRDGSVIQVQFVENSRVIYYNTKPAAEQDVETFGQIGLQKAFEPKWKFCTRNVGDDKHQLIRMLKDQGITYGAEPELLTDSMKNFLFVMLQQGGPHWFTKRKPSKKQFVTFDDVEGVDSAKAELREIVLCINEDSKYMKLGAKVPRGVLLAGPPGTGKTLLARAVAGEAGVPFFSISASELVEVFAGTGAARVREIFREARKHSPSIIFIDEIDAVGETRGRTLNCERDQTLNQLLTEMDGFEKDANVVVIAATNRPETLDSALMRPGRFSRKVLVGKPDEDGRRKIFSFYLREVLMEEDKEAISSLVASLTPGLVGADLENIADESVLLAARRAPYWFMLGVQGFQLYHQLNLGKMTKRKPSKKQSVTFDDVEGVDSAKAELLEIVLCINEDSKYMKLGAKLPRGVLLAGPPGTGKTLLARAVAGEAGVSFFSISASELVEIFVGTGAARVRDIFREARKHSPSIIFIDEIDAVGGKRGRTLNCERDQTLNQLLTEMDGFEKDASVVVIAATNRPETLDSALMRPGRFSRKVLVGEPDEDGRQKIFSLYLREVPMEEDKEAISSLVASRTPGLVGADLENIAHESVLLAARRDGDFVTSDDVLQAVERATKKIYDDDNSSEPYSFGPMAQAPAQYGGGAMGFGFN</sequence>
<dbReference type="FunFam" id="3.40.50.300:FF:000277">
    <property type="entry name" value="ATP-dependent zinc metalloprotease FtsH"/>
    <property type="match status" value="2"/>
</dbReference>
<dbReference type="GO" id="GO:0006508">
    <property type="term" value="P:proteolysis"/>
    <property type="evidence" value="ECO:0007669"/>
    <property type="project" value="UniProtKB-KW"/>
</dbReference>
<dbReference type="Pfam" id="PF17862">
    <property type="entry name" value="AAA_lid_3"/>
    <property type="match status" value="1"/>
</dbReference>
<proteinExistence type="predicted"/>
<dbReference type="InterPro" id="IPR003959">
    <property type="entry name" value="ATPase_AAA_core"/>
</dbReference>
<dbReference type="SUPFAM" id="SSF52540">
    <property type="entry name" value="P-loop containing nucleoside triphosphate hydrolases"/>
    <property type="match status" value="2"/>
</dbReference>
<feature type="domain" description="AAA+ ATPase" evidence="11">
    <location>
        <begin position="569"/>
        <end position="705"/>
    </location>
</feature>
<organism evidence="12 13">
    <name type="scientific">Mikania micrantha</name>
    <name type="common">bitter vine</name>
    <dbReference type="NCBI Taxonomy" id="192012"/>
    <lineage>
        <taxon>Eukaryota</taxon>
        <taxon>Viridiplantae</taxon>
        <taxon>Streptophyta</taxon>
        <taxon>Embryophyta</taxon>
        <taxon>Tracheophyta</taxon>
        <taxon>Spermatophyta</taxon>
        <taxon>Magnoliopsida</taxon>
        <taxon>eudicotyledons</taxon>
        <taxon>Gunneridae</taxon>
        <taxon>Pentapetalae</taxon>
        <taxon>asterids</taxon>
        <taxon>campanulids</taxon>
        <taxon>Asterales</taxon>
        <taxon>Asteraceae</taxon>
        <taxon>Asteroideae</taxon>
        <taxon>Heliantheae alliance</taxon>
        <taxon>Eupatorieae</taxon>
        <taxon>Mikania</taxon>
    </lineage>
</organism>
<keyword evidence="3 10" id="KW-0812">Transmembrane</keyword>
<comment type="subcellular location">
    <subcellularLocation>
        <location evidence="1">Membrane</location>
        <topology evidence="1">Multi-pass membrane protein</topology>
    </subcellularLocation>
</comment>
<evidence type="ECO:0000313" key="12">
    <source>
        <dbReference type="EMBL" id="KAD7479450.1"/>
    </source>
</evidence>
<dbReference type="PROSITE" id="PS00674">
    <property type="entry name" value="AAA"/>
    <property type="match status" value="2"/>
</dbReference>
<dbReference type="SMART" id="SM00382">
    <property type="entry name" value="AAA"/>
    <property type="match status" value="2"/>
</dbReference>
<evidence type="ECO:0000256" key="4">
    <source>
        <dbReference type="ARBA" id="ARBA00022741"/>
    </source>
</evidence>
<dbReference type="GO" id="GO:0016887">
    <property type="term" value="F:ATP hydrolysis activity"/>
    <property type="evidence" value="ECO:0007669"/>
    <property type="project" value="InterPro"/>
</dbReference>
<evidence type="ECO:0000313" key="13">
    <source>
        <dbReference type="Proteomes" id="UP000326396"/>
    </source>
</evidence>
<evidence type="ECO:0000256" key="6">
    <source>
        <dbReference type="ARBA" id="ARBA00022840"/>
    </source>
</evidence>
<gene>
    <name evidence="12" type="ORF">E3N88_02586</name>
</gene>
<dbReference type="Gene3D" id="1.10.8.60">
    <property type="match status" value="2"/>
</dbReference>
<dbReference type="InterPro" id="IPR041569">
    <property type="entry name" value="AAA_lid_3"/>
</dbReference>
<dbReference type="PANTHER" id="PTHR23076">
    <property type="entry name" value="METALLOPROTEASE M41 FTSH"/>
    <property type="match status" value="1"/>
</dbReference>
<dbReference type="PANTHER" id="PTHR23076:SF120">
    <property type="entry name" value="AAA+ ATPASE DOMAIN, ATPASE, AAA-TYPE, CORE"/>
    <property type="match status" value="1"/>
</dbReference>
<keyword evidence="5" id="KW-0378">Hydrolase</keyword>
<evidence type="ECO:0000256" key="10">
    <source>
        <dbReference type="SAM" id="Phobius"/>
    </source>
</evidence>
<dbReference type="Gene3D" id="3.40.50.300">
    <property type="entry name" value="P-loop containing nucleotide triphosphate hydrolases"/>
    <property type="match status" value="2"/>
</dbReference>
<keyword evidence="4" id="KW-0547">Nucleotide-binding</keyword>
<evidence type="ECO:0000259" key="11">
    <source>
        <dbReference type="SMART" id="SM00382"/>
    </source>
</evidence>
<dbReference type="Proteomes" id="UP000326396">
    <property type="component" value="Linkage Group LG1"/>
</dbReference>
<feature type="domain" description="AAA+ ATPase" evidence="11">
    <location>
        <begin position="310"/>
        <end position="446"/>
    </location>
</feature>
<reference evidence="12 13" key="1">
    <citation type="submission" date="2019-05" db="EMBL/GenBank/DDBJ databases">
        <title>Mikania micrantha, genome provides insights into the molecular mechanism of rapid growth.</title>
        <authorList>
            <person name="Liu B."/>
        </authorList>
    </citation>
    <scope>NUCLEOTIDE SEQUENCE [LARGE SCALE GENOMIC DNA]</scope>
    <source>
        <strain evidence="12">NLD-2019</strain>
        <tissue evidence="12">Leaf</tissue>
    </source>
</reference>
<keyword evidence="8 10" id="KW-1133">Transmembrane helix</keyword>
<keyword evidence="7" id="KW-0809">Transit peptide</keyword>
<dbReference type="Pfam" id="PF00004">
    <property type="entry name" value="AAA"/>
    <property type="match status" value="2"/>
</dbReference>
<dbReference type="CDD" id="cd19501">
    <property type="entry name" value="RecA-like_FtsH"/>
    <property type="match status" value="2"/>
</dbReference>